<reference evidence="2 3" key="1">
    <citation type="submission" date="2019-03" db="EMBL/GenBank/DDBJ databases">
        <title>Genomic Encyclopedia of Archaeal and Bacterial Type Strains, Phase II (KMG-II): from individual species to whole genera.</title>
        <authorList>
            <person name="Goeker M."/>
        </authorList>
    </citation>
    <scope>NUCLEOTIDE SEQUENCE [LARGE SCALE GENOMIC DNA]</scope>
    <source>
        <strain evidence="2 3">DSM 24323</strain>
    </source>
</reference>
<dbReference type="AlphaFoldDB" id="A0A4R7J3E8"/>
<accession>A0A4R7J3E8</accession>
<dbReference type="Proteomes" id="UP000295371">
    <property type="component" value="Unassembled WGS sequence"/>
</dbReference>
<sequence>MNEQQHTVTGNVKHFIIDDVAKANPDFRKVLWTGEHSQLVVMTIPVGGEIGDEVHDTTDQLLTFISGTGQADLDGHTHAVDAGDLCAVPAGTRHNFRNTGDEPLVLYTVYSPPEHSIDAVYATKELADAAEASGEDAPPQGAH</sequence>
<dbReference type="GO" id="GO:0016853">
    <property type="term" value="F:isomerase activity"/>
    <property type="evidence" value="ECO:0007669"/>
    <property type="project" value="UniProtKB-KW"/>
</dbReference>
<proteinExistence type="predicted"/>
<dbReference type="CDD" id="cd02223">
    <property type="entry name" value="cupin_Bh2720-like"/>
    <property type="match status" value="1"/>
</dbReference>
<dbReference type="OrthoDB" id="3231985at2"/>
<dbReference type="RefSeq" id="WP_133755351.1">
    <property type="nucleotide sequence ID" value="NZ_CP171129.1"/>
</dbReference>
<feature type="domain" description="Cupin type-2" evidence="1">
    <location>
        <begin position="41"/>
        <end position="110"/>
    </location>
</feature>
<dbReference type="Gene3D" id="2.60.120.10">
    <property type="entry name" value="Jelly Rolls"/>
    <property type="match status" value="1"/>
</dbReference>
<dbReference type="InterPro" id="IPR011051">
    <property type="entry name" value="RmlC_Cupin_sf"/>
</dbReference>
<name>A0A4R7J3E8_9ACTN</name>
<evidence type="ECO:0000313" key="2">
    <source>
        <dbReference type="EMBL" id="TDT31026.1"/>
    </source>
</evidence>
<gene>
    <name evidence="2" type="ORF">CLV29_2437</name>
</gene>
<evidence type="ECO:0000259" key="1">
    <source>
        <dbReference type="Pfam" id="PF07883"/>
    </source>
</evidence>
<dbReference type="EMBL" id="SOAW01000002">
    <property type="protein sequence ID" value="TDT31026.1"/>
    <property type="molecule type" value="Genomic_DNA"/>
</dbReference>
<dbReference type="SUPFAM" id="SSF51182">
    <property type="entry name" value="RmlC-like cupins"/>
    <property type="match status" value="1"/>
</dbReference>
<dbReference type="PANTHER" id="PTHR43346:SF1">
    <property type="entry name" value="QUERCETIN 2,3-DIOXYGENASE-RELATED"/>
    <property type="match status" value="1"/>
</dbReference>
<evidence type="ECO:0000313" key="3">
    <source>
        <dbReference type="Proteomes" id="UP000295371"/>
    </source>
</evidence>
<keyword evidence="2" id="KW-0413">Isomerase</keyword>
<organism evidence="2 3">
    <name type="scientific">Naumannella halotolerans</name>
    <dbReference type="NCBI Taxonomy" id="993414"/>
    <lineage>
        <taxon>Bacteria</taxon>
        <taxon>Bacillati</taxon>
        <taxon>Actinomycetota</taxon>
        <taxon>Actinomycetes</taxon>
        <taxon>Propionibacteriales</taxon>
        <taxon>Propionibacteriaceae</taxon>
        <taxon>Naumannella</taxon>
    </lineage>
</organism>
<dbReference type="PANTHER" id="PTHR43346">
    <property type="entry name" value="LIGAND BINDING DOMAIN PROTEIN, PUTATIVE (AFU_ORTHOLOGUE AFUA_6G14370)-RELATED"/>
    <property type="match status" value="1"/>
</dbReference>
<dbReference type="InterPro" id="IPR052538">
    <property type="entry name" value="Flavonoid_dioxygenase-like"/>
</dbReference>
<dbReference type="InterPro" id="IPR013096">
    <property type="entry name" value="Cupin_2"/>
</dbReference>
<dbReference type="InterPro" id="IPR014710">
    <property type="entry name" value="RmlC-like_jellyroll"/>
</dbReference>
<keyword evidence="3" id="KW-1185">Reference proteome</keyword>
<protein>
    <submittedName>
        <fullName evidence="2">Mannose-6-phosphate isomerase-like protein (Cupin superfamily)</fullName>
    </submittedName>
</protein>
<comment type="caution">
    <text evidence="2">The sequence shown here is derived from an EMBL/GenBank/DDBJ whole genome shotgun (WGS) entry which is preliminary data.</text>
</comment>
<dbReference type="Pfam" id="PF07883">
    <property type="entry name" value="Cupin_2"/>
    <property type="match status" value="1"/>
</dbReference>